<dbReference type="InterPro" id="IPR000742">
    <property type="entry name" value="EGF"/>
</dbReference>
<keyword evidence="1" id="KW-0812">Transmembrane</keyword>
<feature type="domain" description="EGF-like" evidence="3">
    <location>
        <begin position="1296"/>
        <end position="1328"/>
    </location>
</feature>
<dbReference type="SMART" id="SM00261">
    <property type="entry name" value="FU"/>
    <property type="match status" value="27"/>
</dbReference>
<feature type="domain" description="EGF-like" evidence="3">
    <location>
        <begin position="718"/>
        <end position="760"/>
    </location>
</feature>
<evidence type="ECO:0000256" key="1">
    <source>
        <dbReference type="SAM" id="Phobius"/>
    </source>
</evidence>
<feature type="transmembrane region" description="Helical" evidence="1">
    <location>
        <begin position="2969"/>
        <end position="2993"/>
    </location>
</feature>
<feature type="domain" description="EGF-like" evidence="3">
    <location>
        <begin position="1017"/>
        <end position="1058"/>
    </location>
</feature>
<dbReference type="PANTHER" id="PTHR15332:SF175">
    <property type="entry name" value="PROPROTEIN CONVERTASE SUBTILISIN_KEXIN TYPE 5-LIKE"/>
    <property type="match status" value="1"/>
</dbReference>
<evidence type="ECO:0000313" key="4">
    <source>
        <dbReference type="EMBL" id="CAD8108413.1"/>
    </source>
</evidence>
<feature type="domain" description="EGF-like" evidence="3">
    <location>
        <begin position="1201"/>
        <end position="1231"/>
    </location>
</feature>
<feature type="domain" description="EGF-like" evidence="3">
    <location>
        <begin position="1247"/>
        <end position="1280"/>
    </location>
</feature>
<evidence type="ECO:0000259" key="3">
    <source>
        <dbReference type="SMART" id="SM00181"/>
    </source>
</evidence>
<proteinExistence type="predicted"/>
<feature type="transmembrane region" description="Helical" evidence="1">
    <location>
        <begin position="2937"/>
        <end position="2957"/>
    </location>
</feature>
<feature type="transmembrane region" description="Helical" evidence="1">
    <location>
        <begin position="3005"/>
        <end position="3030"/>
    </location>
</feature>
<organism evidence="4 5">
    <name type="scientific">Paramecium sonneborni</name>
    <dbReference type="NCBI Taxonomy" id="65129"/>
    <lineage>
        <taxon>Eukaryota</taxon>
        <taxon>Sar</taxon>
        <taxon>Alveolata</taxon>
        <taxon>Ciliophora</taxon>
        <taxon>Intramacronucleata</taxon>
        <taxon>Oligohymenophorea</taxon>
        <taxon>Peniculida</taxon>
        <taxon>Parameciidae</taxon>
        <taxon>Paramecium</taxon>
    </lineage>
</organism>
<feature type="domain" description="EGF-like" evidence="3">
    <location>
        <begin position="1398"/>
        <end position="1437"/>
    </location>
</feature>
<dbReference type="InterPro" id="IPR006212">
    <property type="entry name" value="Furin_repeat"/>
</dbReference>
<feature type="domain" description="EGF-like" evidence="3">
    <location>
        <begin position="1637"/>
        <end position="1672"/>
    </location>
</feature>
<feature type="domain" description="EGF-like" evidence="3">
    <location>
        <begin position="1592"/>
        <end position="1629"/>
    </location>
</feature>
<feature type="domain" description="EGF-like" evidence="3">
    <location>
        <begin position="125"/>
        <end position="162"/>
    </location>
</feature>
<keyword evidence="1" id="KW-0472">Membrane</keyword>
<dbReference type="SMART" id="SM00181">
    <property type="entry name" value="EGF"/>
    <property type="match status" value="19"/>
</dbReference>
<keyword evidence="5" id="KW-1185">Reference proteome</keyword>
<name>A0A8S1Q0Y7_9CILI</name>
<evidence type="ECO:0000256" key="2">
    <source>
        <dbReference type="SAM" id="SignalP"/>
    </source>
</evidence>
<dbReference type="Proteomes" id="UP000692954">
    <property type="component" value="Unassembled WGS sequence"/>
</dbReference>
<dbReference type="PANTHER" id="PTHR15332">
    <property type="entry name" value="PROPROTEIN CONVERTASE SUBTILISIN_KEXIN TYPE 5-LIKE"/>
    <property type="match status" value="1"/>
</dbReference>
<dbReference type="EMBL" id="CAJJDN010000091">
    <property type="protein sequence ID" value="CAD8108413.1"/>
    <property type="molecule type" value="Genomic_DNA"/>
</dbReference>
<sequence length="3069" mass="354073">MISYFTKGSVLLGIINLIVAFRNQVEFEDIYGQAYCLQGYGSHFFFPIYPYYCISISSVCDGVTIPTLKNPSLSSYYDTFCHPDVQLGSQTIIKQISKFLRFVSCGNEFGQLVMTVKEDGKYFFECQYETTEDKIRCYYAQIIQGIYKCLYCHDYYYGENCENKNYSSISLQSKCEQKNPDGSCLMCYPGNGKRSYYDKDCLQKCFPYTQCYVDNYEIIYQLPCQEDGAIQLGTRCVSCNITKCSKCELDEISQIEICLKCRYPFVLINNKCLGDYNCLRYENVLDGTGNLINISCIECLYGYFWDTVFNKCSSCGLRKSCPICNASGCLYCRPGLVLLNQKCETLICGIKHCLFCQLDDPNECTVCNFGIHKFKVSTGECECNINDNKGDYYGSCQTCVILYCAQCNPTPYSCTYCDDFIARKLIGNSCVCKPLYYEYYDVTATDACHQTCYNCQGSTANDCIGCGNPSLIHRYLTAKGECLCINGYGNKLAYFSQQNAILPELESCHNKCAQCFRSVPGTSLEYCTKCHEGQNRELSDDLDCVCQENYSDDALYDICYKCYYTCAQCYGILSTNCVRCSTQSHRYLSTNKECLCSDQYYDDNLNMECLKCHYTCLNCLSDPSPDKCTECPSTRISINVGSTFLCYCQQIGYYDLDGSMECQPCHYSCLTCDGSEIYNCLSCDTNYREFDSVQCNCPIGFYDIGNLQCEQCHHSCYSCDNINYNNCLECSLDLQYRIQIESTCICIQGYYDIIGTSICGKCSYKCLSCQDTYDHCLSCPLNSGRQLESNNLCSCTSEYYDQIDNPICKLCHFKCYSCTDQTEQSCSSCNPNKFRTLSNNQCICMNGYFEKEVQECQKCSSQCQLCIDEYDYCTACLNDRYLDGNKCLCKTKWQGYKISTYELRGILKCQVCHYTCLTCSKSSAPDQCLSCFDSDNRIQIGSTCICKDGYFEVGKSVCQKCSIQCKLCITKDDKCIGCEDNTLRVLNSILHKCLCPIGYFDDGQISVCQQCHYTCQTCSKLSTLCNDCSIQSHRQLNDLLFTCSCNLGYFDSGIQQCQLCHYSCLGCANSFQNCLSCTVQIVSKRVLYQNQCICISGYYDDGFSKNCQQCNYECLTCTIQSYQCTSCPQTRNINQNCACSNGYYDIGYATCSKCDANCFKCAKFATKCIECNSLDNRTLNITLNNCECKLGYYELNGICYQCDQTCQTCIDQSDNCKSCPSNRILIGSTCKCSDDYYENKSDKLCYLCHKSCQTCINTSTECLSCFIDDFRILKQGQKCECIDGYYENLTNLNCLKCDYTCLTCQYNAYHCTSCDSSLHYDIHINQCLCTTQYYYDITTKLCQQCHFTCLQCRTQNECTTCNTLTRQLDNYSMECLCKIGYFEINSEYCQQCHYSCYTCLLSSTNCQTCSQLHHRSLYNNSCQCLQGYYDLGVLMCQKCNDLCQTCQILSTKCTSCYQIDQHRILQGDQCICQTGYFSTGSLICQKCSNSCLTCEIMPNSCTSCDLSSKRYDRSIQRKCPCITGFYEDENQNCQRCHIKCYDCINSSEICTSCNYKVNSNRNSLSQQCNCKEGYYDDVTQIQCQKCNNKCKKCLNDSINCSICNNNLRSNPPVCNCIDGYFEDEQQTCQPCYHQCSTCDTNQNNCLSCKPDRFGPNCECSDGYYEAGLINCLKCQFQCKTCSYDANLCITCKADRIQTPICKCPNGKYDDYTNETCQDCHYTCNECNIDGCISCAGNRILSQENTCDSPFGSISYENTPWCSSCTVAVLRIYFSDDLESLIILFDFPLNSKLFQSYQLSNKCFQIFDITSIDKFGRNPNCYINPDQNSELIISLGDYPNINLGDQLLFQKNSLSHNSCEQPLSTFVNNNIQPPKNYLIPQIQFDVPQYKINPCVEIQIYQNNRKYDGKRSLINAFWSYTSSNGTNLLIDHFISQQNIQQDFNLIIPSNTLPINSKITFFISFQNFLTTSSEQHFIITTHSGDSPTITLNIKKQYFTFEKISLNFQIQTILCFNNINSTPEHYIYAVELFQLQNISKQASESEVIYNVTSLQESHSIIIPQYKLSPNFYYTFQLNVTNQISKHNQIQNFTIQIMSAGILCQFKESLNVQYFAKDMNLVIQCKDLDTNFNWNQDPDLFTEIQCFELTKNQKCQNIHNAVIPVNKTERLQYIKKFSIEPFSIQEWSLKVTKKNTEQNFKEVIVFLEYDFEIQKIEFNSGYQMRDINNFELLNFTFSFNEQQYQKLIDYSVGIIYDYQIIKIISPTFVEFKFKLFECKLFECINQMNRGNEINLRFNAQFSDNIMPNLFNLKININQPVPCQKLLINQINLEYTITAICEYSNSIPYYYQLKYFYLESDYNLFLKSESDNSITFQSFQKSNKFTLQLPTSMNSSNINVLVQVMNSGGSITSIYQKFSIKKQALNCTQYFNLSQSVKFQIYLLFEGYNNDCLDLSEKVLENLKQMIYITKNAERQIILSTIKLFNKIQSLKQLNKSQTRLMQEQQGLEECYDQKQYHFIVYGGNKEQNVTQNQEKNKIVKDVSQIENLIFQQLLNIKSIVEQINLNQIFWDHQLEQEKEFLIDSLFSSLFLIDDIFLTISFIKFPDLEMFNQSMLLIDQINIISSVIQQNVIVDGIHQKFEGVLFNLTLKRFSKKHMNELINIEANYFDYLVYFCQLQQMNLIQNPYLFQSNFTFLSQNNLNTQQIKMAQQPMKKVSLKNFFKEKPYIIIEQINNYIINFNNYSLCEVGLSVKEIFDPICIMKTIQNEIQNCTLIQEYDKSLNQVSISCQCSYLGEVLLLRSIISQNLDQDQNTSISQLKPTTQLSLIFTDAMFIIINFYCLSILVTYFYCLYKEIKSQKQGLTIQQCEINTCRSKQTIHLYPGNVHVFAKQFKYLHQITALCYQINHMKLSAGVLCFFSLISFTFLLLELEFLILQINLGWIYGLIILINCIFFEIFRGILKIIRSISQFGRIINIIFQLIQLLMLLSPLIGYIIMYKSQTEWNLTLLIINYLSSLIIILIILDPIIVFIRIYIYKLILPSIKNNELNPFYHLLYFFVYHETLEIEFSQYQLF</sequence>
<feature type="transmembrane region" description="Helical" evidence="1">
    <location>
        <begin position="2910"/>
        <end position="2931"/>
    </location>
</feature>
<feature type="domain" description="EGF-like" evidence="3">
    <location>
        <begin position="1344"/>
        <end position="1390"/>
    </location>
</feature>
<feature type="domain" description="EGF-like" evidence="3">
    <location>
        <begin position="1535"/>
        <end position="1584"/>
    </location>
</feature>
<protein>
    <recommendedName>
        <fullName evidence="3">EGF-like domain-containing protein</fullName>
    </recommendedName>
</protein>
<feature type="signal peptide" evidence="2">
    <location>
        <begin position="1"/>
        <end position="20"/>
    </location>
</feature>
<accession>A0A8S1Q0Y7</accession>
<feature type="domain" description="EGF-like" evidence="3">
    <location>
        <begin position="817"/>
        <end position="857"/>
    </location>
</feature>
<evidence type="ECO:0000313" key="5">
    <source>
        <dbReference type="Proteomes" id="UP000692954"/>
    </source>
</evidence>
<dbReference type="OrthoDB" id="313494at2759"/>
<feature type="domain" description="EGF-like" evidence="3">
    <location>
        <begin position="1680"/>
        <end position="1717"/>
    </location>
</feature>
<feature type="transmembrane region" description="Helical" evidence="1">
    <location>
        <begin position="2827"/>
        <end position="2848"/>
    </location>
</feature>
<keyword evidence="2" id="KW-0732">Signal</keyword>
<feature type="domain" description="EGF-like" evidence="3">
    <location>
        <begin position="960"/>
        <end position="1009"/>
    </location>
</feature>
<feature type="domain" description="EGF-like" evidence="3">
    <location>
        <begin position="664"/>
        <end position="710"/>
    </location>
</feature>
<feature type="domain" description="EGF-like" evidence="3">
    <location>
        <begin position="1109"/>
        <end position="1138"/>
    </location>
</feature>
<feature type="domain" description="EGF-like" evidence="3">
    <location>
        <begin position="1066"/>
        <end position="1108"/>
    </location>
</feature>
<gene>
    <name evidence="4" type="ORF">PSON_ATCC_30995.1.T0910057</name>
</gene>
<feature type="domain" description="EGF-like" evidence="3">
    <location>
        <begin position="918"/>
        <end position="959"/>
    </location>
</feature>
<feature type="domain" description="EGF-like" evidence="3">
    <location>
        <begin position="1438"/>
        <end position="1485"/>
    </location>
</feature>
<keyword evidence="1" id="KW-1133">Transmembrane helix</keyword>
<reference evidence="4" key="1">
    <citation type="submission" date="2021-01" db="EMBL/GenBank/DDBJ databases">
        <authorList>
            <consortium name="Genoscope - CEA"/>
            <person name="William W."/>
        </authorList>
    </citation>
    <scope>NUCLEOTIDE SEQUENCE</scope>
</reference>
<comment type="caution">
    <text evidence="4">The sequence shown here is derived from an EMBL/GenBank/DDBJ whole genome shotgun (WGS) entry which is preliminary data.</text>
</comment>
<feature type="chain" id="PRO_5035783768" description="EGF-like domain-containing protein" evidence="2">
    <location>
        <begin position="21"/>
        <end position="3069"/>
    </location>
</feature>